<dbReference type="AlphaFoldDB" id="A0A0L6JQJ4"/>
<dbReference type="Proteomes" id="UP000036923">
    <property type="component" value="Unassembled WGS sequence"/>
</dbReference>
<dbReference type="RefSeq" id="WP_160317734.1">
    <property type="nucleotide sequence ID" value="NZ_JQKC01000008.1"/>
</dbReference>
<proteinExistence type="predicted"/>
<dbReference type="Gene3D" id="1.20.1260.120">
    <property type="entry name" value="Protein of unknown function DUF2935"/>
    <property type="match status" value="1"/>
</dbReference>
<comment type="caution">
    <text evidence="1">The sequence shown here is derived from an EMBL/GenBank/DDBJ whole genome shotgun (WGS) entry which is preliminary data.</text>
</comment>
<dbReference type="Pfam" id="PF11155">
    <property type="entry name" value="DUF2935"/>
    <property type="match status" value="1"/>
</dbReference>
<protein>
    <submittedName>
        <fullName evidence="1">Uncharacterized protein</fullName>
    </submittedName>
</protein>
<dbReference type="SUPFAM" id="SSF158430">
    <property type="entry name" value="Bacillus cereus metalloprotein-like"/>
    <property type="match status" value="1"/>
</dbReference>
<dbReference type="STRING" id="398512.Bccel_3324"/>
<organism evidence="1 2">
    <name type="scientific">Pseudobacteroides cellulosolvens ATCC 35603 = DSM 2933</name>
    <dbReference type="NCBI Taxonomy" id="398512"/>
    <lineage>
        <taxon>Bacteria</taxon>
        <taxon>Bacillati</taxon>
        <taxon>Bacillota</taxon>
        <taxon>Clostridia</taxon>
        <taxon>Eubacteriales</taxon>
        <taxon>Oscillospiraceae</taxon>
        <taxon>Pseudobacteroides</taxon>
    </lineage>
</organism>
<name>A0A0L6JQJ4_9FIRM</name>
<sequence>MNLSPSIINQQINEATEFKEFLTMPVKSEIDIPLELVKRVKIWLSDGVVHASALSSFIDPAETILSDDILRFKESFNKLLTKASDIEMMLMKVSLDDGALEFLSEETVKLMEMFICFLEKVKKLRMSCKILGSGTLSPLIPDHFIREHRYFIDKVKTVKVM</sequence>
<accession>A0A0L6JQJ4</accession>
<gene>
    <name evidence="1" type="ORF">Bccel_3324</name>
</gene>
<dbReference type="OrthoDB" id="1633927at2"/>
<dbReference type="eggNOG" id="ENOG502Z7YK">
    <property type="taxonomic scope" value="Bacteria"/>
</dbReference>
<reference evidence="2" key="1">
    <citation type="submission" date="2015-07" db="EMBL/GenBank/DDBJ databases">
        <title>Near-Complete Genome Sequence of the Cellulolytic Bacterium Bacteroides (Pseudobacteroides) cellulosolvens ATCC 35603.</title>
        <authorList>
            <person name="Dassa B."/>
            <person name="Utturkar S.M."/>
            <person name="Klingeman D.M."/>
            <person name="Hurt R.A."/>
            <person name="Keller M."/>
            <person name="Xu J."/>
            <person name="Reddy Y.H.K."/>
            <person name="Borovok I."/>
            <person name="Grinberg I.R."/>
            <person name="Lamed R."/>
            <person name="Zhivin O."/>
            <person name="Bayer E.A."/>
            <person name="Brown S.D."/>
        </authorList>
    </citation>
    <scope>NUCLEOTIDE SEQUENCE [LARGE SCALE GENOMIC DNA]</scope>
    <source>
        <strain evidence="2">DSM 2933</strain>
    </source>
</reference>
<evidence type="ECO:0000313" key="2">
    <source>
        <dbReference type="Proteomes" id="UP000036923"/>
    </source>
</evidence>
<evidence type="ECO:0000313" key="1">
    <source>
        <dbReference type="EMBL" id="KNY28053.1"/>
    </source>
</evidence>
<keyword evidence="2" id="KW-1185">Reference proteome</keyword>
<dbReference type="InterPro" id="IPR021328">
    <property type="entry name" value="CotB-like"/>
</dbReference>
<dbReference type="EMBL" id="LGTC01000001">
    <property type="protein sequence ID" value="KNY28053.1"/>
    <property type="molecule type" value="Genomic_DNA"/>
</dbReference>